<dbReference type="AlphaFoldDB" id="A0A6H0UBZ9"/>
<organism evidence="1 2">
    <name type="scientific">Pseudolactococcus raffinolactis</name>
    <dbReference type="NCBI Taxonomy" id="1366"/>
    <lineage>
        <taxon>Bacteria</taxon>
        <taxon>Bacillati</taxon>
        <taxon>Bacillota</taxon>
        <taxon>Bacilli</taxon>
        <taxon>Lactobacillales</taxon>
        <taxon>Streptococcaceae</taxon>
        <taxon>Pseudolactococcus</taxon>
    </lineage>
</organism>
<dbReference type="InterPro" id="IPR045633">
    <property type="entry name" value="DUF6414"/>
</dbReference>
<name>A0A6H0UBZ9_9LACT</name>
<proteinExistence type="predicted"/>
<dbReference type="Proteomes" id="UP000501945">
    <property type="component" value="Chromosome"/>
</dbReference>
<gene>
    <name evidence="1" type="ORF">GU336_00785</name>
</gene>
<accession>A0A6H0UBZ9</accession>
<protein>
    <submittedName>
        <fullName evidence="1">Uncharacterized protein</fullName>
    </submittedName>
</protein>
<dbReference type="Pfam" id="PF19952">
    <property type="entry name" value="DUF6414"/>
    <property type="match status" value="1"/>
</dbReference>
<evidence type="ECO:0000313" key="2">
    <source>
        <dbReference type="Proteomes" id="UP000501945"/>
    </source>
</evidence>
<evidence type="ECO:0000313" key="1">
    <source>
        <dbReference type="EMBL" id="QIW52809.1"/>
    </source>
</evidence>
<sequence>MKNKNKKDADNFIKVIYFDEVSASDYVTIKNGGDMDWTTKENEATSKAASGEASASASAGFRFLNFAKAAFSGEIKASTDINSSRVIENIFSNALLTDYISLASNDDHIKKYSGKSVFIPENSLSQYKMVSSFMDLISAEQFRELGVNIDKLNDVILGKQGYFPLLLGDYKKPDAVLRFNISAFKNNYNLSDLTKMDLQYFGIKVGQCTKEDLTFNKMFNFSNEEQPLSAQDIIDGSTSKDIKDGPSPEDIKEKDLMDVYDVVLAGIKVKND</sequence>
<dbReference type="EMBL" id="CP047616">
    <property type="protein sequence ID" value="QIW52809.1"/>
    <property type="molecule type" value="Genomic_DNA"/>
</dbReference>
<dbReference type="RefSeq" id="WP_167838250.1">
    <property type="nucleotide sequence ID" value="NZ_CP047616.1"/>
</dbReference>
<reference evidence="1 2" key="1">
    <citation type="submission" date="2019-12" db="EMBL/GenBank/DDBJ databases">
        <title>Whole genome sequences of Lactococcus raffinolactis strains isolated from sewage.</title>
        <authorList>
            <person name="Ybazeta G."/>
            <person name="Ross M."/>
            <person name="Brabant-Kirwan D."/>
            <person name="Saleh M."/>
            <person name="Dillon J.A."/>
            <person name="Splinter K."/>
            <person name="Nokhbeh R."/>
        </authorList>
    </citation>
    <scope>NUCLEOTIDE SEQUENCE [LARGE SCALE GENOMIC DNA]</scope>
    <source>
        <strain evidence="1 2">Lr_19_5</strain>
    </source>
</reference>